<keyword evidence="3" id="KW-0223">Dioxygenase</keyword>
<evidence type="ECO:0000256" key="6">
    <source>
        <dbReference type="SAM" id="MobiDB-lite"/>
    </source>
</evidence>
<keyword evidence="4" id="KW-0560">Oxidoreductase</keyword>
<evidence type="ECO:0000256" key="3">
    <source>
        <dbReference type="ARBA" id="ARBA00022964"/>
    </source>
</evidence>
<dbReference type="Gene3D" id="2.60.120.620">
    <property type="entry name" value="q2cbj1_9rhob like domain"/>
    <property type="match status" value="1"/>
</dbReference>
<dbReference type="GO" id="GO:0031418">
    <property type="term" value="F:L-ascorbic acid binding"/>
    <property type="evidence" value="ECO:0007669"/>
    <property type="project" value="InterPro"/>
</dbReference>
<dbReference type="Pfam" id="PF13640">
    <property type="entry name" value="2OG-FeII_Oxy_3"/>
    <property type="match status" value="1"/>
</dbReference>
<dbReference type="AlphaFoldDB" id="A0A7S0HBJ8"/>
<organism evidence="8">
    <name type="scientific">Phaeocystis antarctica</name>
    <dbReference type="NCBI Taxonomy" id="33657"/>
    <lineage>
        <taxon>Eukaryota</taxon>
        <taxon>Haptista</taxon>
        <taxon>Haptophyta</taxon>
        <taxon>Prymnesiophyceae</taxon>
        <taxon>Phaeocystales</taxon>
        <taxon>Phaeocystaceae</taxon>
        <taxon>Phaeocystis</taxon>
    </lineage>
</organism>
<sequence length="287" mass="31808">MPRYDEGHFRGQVDRALTTLKQALHTTPSRRTTPPEPGQLASLPTGQADSSDDAARAVGSILTHGSSPRRLEARGVKLPWAPNATCFTIDNVLSDDECEQLIALSERRGYEQALVNAGNGQQVVMSDVRRSSRWMVDSESAADELWRRIERHVPDVVAKSRRGEGTTVGWYASGLNERLRFLKYNPGDYFAPHQDGSFQAEPGLVSHTTVMLYLNSAGKGGETKFLNPHGGNDDKTVDVVPRRGLCLVFNHWLLHEGAMLLKGVKYAVRTDVMFERCVCADLLPYLC</sequence>
<evidence type="ECO:0000256" key="2">
    <source>
        <dbReference type="ARBA" id="ARBA00022723"/>
    </source>
</evidence>
<dbReference type="InterPro" id="IPR045054">
    <property type="entry name" value="P4HA-like"/>
</dbReference>
<evidence type="ECO:0000259" key="7">
    <source>
        <dbReference type="PROSITE" id="PS51471"/>
    </source>
</evidence>
<reference evidence="8" key="1">
    <citation type="submission" date="2021-01" db="EMBL/GenBank/DDBJ databases">
        <authorList>
            <person name="Corre E."/>
            <person name="Pelletier E."/>
            <person name="Niang G."/>
            <person name="Scheremetjew M."/>
            <person name="Finn R."/>
            <person name="Kale V."/>
            <person name="Holt S."/>
            <person name="Cochrane G."/>
            <person name="Meng A."/>
            <person name="Brown T."/>
            <person name="Cohen L."/>
        </authorList>
    </citation>
    <scope>NUCLEOTIDE SEQUENCE</scope>
    <source>
        <strain evidence="8">CCMP1374</strain>
    </source>
</reference>
<name>A0A7S0HBJ8_9EUKA</name>
<keyword evidence="2" id="KW-0479">Metal-binding</keyword>
<dbReference type="SMART" id="SM00702">
    <property type="entry name" value="P4Hc"/>
    <property type="match status" value="1"/>
</dbReference>
<evidence type="ECO:0000313" key="8">
    <source>
        <dbReference type="EMBL" id="CAD8472291.1"/>
    </source>
</evidence>
<dbReference type="PANTHER" id="PTHR10869">
    <property type="entry name" value="PROLYL 4-HYDROXYLASE ALPHA SUBUNIT"/>
    <property type="match status" value="1"/>
</dbReference>
<protein>
    <recommendedName>
        <fullName evidence="7">Fe2OG dioxygenase domain-containing protein</fullName>
    </recommendedName>
</protein>
<dbReference type="EMBL" id="HBEP01005115">
    <property type="protein sequence ID" value="CAD8472291.1"/>
    <property type="molecule type" value="Transcribed_RNA"/>
</dbReference>
<dbReference type="PROSITE" id="PS51471">
    <property type="entry name" value="FE2OG_OXY"/>
    <property type="match status" value="1"/>
</dbReference>
<evidence type="ECO:0000256" key="5">
    <source>
        <dbReference type="ARBA" id="ARBA00023004"/>
    </source>
</evidence>
<dbReference type="GO" id="GO:0005783">
    <property type="term" value="C:endoplasmic reticulum"/>
    <property type="evidence" value="ECO:0007669"/>
    <property type="project" value="TreeGrafter"/>
</dbReference>
<proteinExistence type="predicted"/>
<feature type="region of interest" description="Disordered" evidence="6">
    <location>
        <begin position="25"/>
        <end position="53"/>
    </location>
</feature>
<keyword evidence="5" id="KW-0408">Iron</keyword>
<evidence type="ECO:0000256" key="1">
    <source>
        <dbReference type="ARBA" id="ARBA00001961"/>
    </source>
</evidence>
<comment type="cofactor">
    <cofactor evidence="1">
        <name>L-ascorbate</name>
        <dbReference type="ChEBI" id="CHEBI:38290"/>
    </cofactor>
</comment>
<gene>
    <name evidence="8" type="ORF">PANT1444_LOCUS2846</name>
</gene>
<dbReference type="GO" id="GO:0004656">
    <property type="term" value="F:procollagen-proline 4-dioxygenase activity"/>
    <property type="evidence" value="ECO:0007669"/>
    <property type="project" value="TreeGrafter"/>
</dbReference>
<evidence type="ECO:0000256" key="4">
    <source>
        <dbReference type="ARBA" id="ARBA00023002"/>
    </source>
</evidence>
<accession>A0A7S0HBJ8</accession>
<dbReference type="GO" id="GO:0005506">
    <property type="term" value="F:iron ion binding"/>
    <property type="evidence" value="ECO:0007669"/>
    <property type="project" value="InterPro"/>
</dbReference>
<feature type="domain" description="Fe2OG dioxygenase" evidence="7">
    <location>
        <begin position="175"/>
        <end position="274"/>
    </location>
</feature>
<dbReference type="InterPro" id="IPR005123">
    <property type="entry name" value="Oxoglu/Fe-dep_dioxygenase_dom"/>
</dbReference>
<dbReference type="PANTHER" id="PTHR10869:SF241">
    <property type="entry name" value="FE2OG DIOXYGENASE DOMAIN-CONTAINING PROTEIN"/>
    <property type="match status" value="1"/>
</dbReference>
<dbReference type="InterPro" id="IPR006620">
    <property type="entry name" value="Pro_4_hyd_alph"/>
</dbReference>
<dbReference type="InterPro" id="IPR044862">
    <property type="entry name" value="Pro_4_hyd_alph_FE2OG_OXY"/>
</dbReference>